<evidence type="ECO:0000256" key="1">
    <source>
        <dbReference type="SAM" id="MobiDB-lite"/>
    </source>
</evidence>
<organism evidence="2 3">
    <name type="scientific">Eumeta variegata</name>
    <name type="common">Bagworm moth</name>
    <name type="synonym">Eumeta japonica</name>
    <dbReference type="NCBI Taxonomy" id="151549"/>
    <lineage>
        <taxon>Eukaryota</taxon>
        <taxon>Metazoa</taxon>
        <taxon>Ecdysozoa</taxon>
        <taxon>Arthropoda</taxon>
        <taxon>Hexapoda</taxon>
        <taxon>Insecta</taxon>
        <taxon>Pterygota</taxon>
        <taxon>Neoptera</taxon>
        <taxon>Endopterygota</taxon>
        <taxon>Lepidoptera</taxon>
        <taxon>Glossata</taxon>
        <taxon>Ditrysia</taxon>
        <taxon>Tineoidea</taxon>
        <taxon>Psychidae</taxon>
        <taxon>Oiketicinae</taxon>
        <taxon>Eumeta</taxon>
    </lineage>
</organism>
<accession>A0A4C1XHE7</accession>
<feature type="region of interest" description="Disordered" evidence="1">
    <location>
        <begin position="109"/>
        <end position="132"/>
    </location>
</feature>
<evidence type="ECO:0000313" key="3">
    <source>
        <dbReference type="Proteomes" id="UP000299102"/>
    </source>
</evidence>
<sequence>MFIISALTQLTSAPESTKARTLPSFTFTYVPLVFIWRVASSNSSCPPCSCFTAAVPSRYPNDPLEVEVAHNSPEVEITLRLLRPLGANLVSSLPRSVARRHGHETIRDAAVNGRGPPDHPAATTGGRSARRGPSSFVDFGYFGPPSSTVGRRREKQYAALFTCLAGRAVHTAVAINLSAELCDDDLRQRGEGYSHDKISEKIFLRVH</sequence>
<dbReference type="AlphaFoldDB" id="A0A4C1XHE7"/>
<keyword evidence="3" id="KW-1185">Reference proteome</keyword>
<dbReference type="Proteomes" id="UP000299102">
    <property type="component" value="Unassembled WGS sequence"/>
</dbReference>
<comment type="caution">
    <text evidence="2">The sequence shown here is derived from an EMBL/GenBank/DDBJ whole genome shotgun (WGS) entry which is preliminary data.</text>
</comment>
<dbReference type="EMBL" id="BGZK01000819">
    <property type="protein sequence ID" value="GBP61637.1"/>
    <property type="molecule type" value="Genomic_DNA"/>
</dbReference>
<protein>
    <submittedName>
        <fullName evidence="2">Uncharacterized protein</fullName>
    </submittedName>
</protein>
<name>A0A4C1XHE7_EUMVA</name>
<reference evidence="2 3" key="1">
    <citation type="journal article" date="2019" name="Commun. Biol.">
        <title>The bagworm genome reveals a unique fibroin gene that provides high tensile strength.</title>
        <authorList>
            <person name="Kono N."/>
            <person name="Nakamura H."/>
            <person name="Ohtoshi R."/>
            <person name="Tomita M."/>
            <person name="Numata K."/>
            <person name="Arakawa K."/>
        </authorList>
    </citation>
    <scope>NUCLEOTIDE SEQUENCE [LARGE SCALE GENOMIC DNA]</scope>
</reference>
<proteinExistence type="predicted"/>
<evidence type="ECO:0000313" key="2">
    <source>
        <dbReference type="EMBL" id="GBP61637.1"/>
    </source>
</evidence>
<gene>
    <name evidence="2" type="ORF">EVAR_43574_1</name>
</gene>